<dbReference type="InterPro" id="IPR023298">
    <property type="entry name" value="ATPase_P-typ_TM_dom_sf"/>
</dbReference>
<feature type="transmembrane region" description="Helical" evidence="2">
    <location>
        <begin position="42"/>
        <end position="62"/>
    </location>
</feature>
<dbReference type="EMBL" id="NCVQ01000010">
    <property type="protein sequence ID" value="PWZ05528.1"/>
    <property type="molecule type" value="Genomic_DNA"/>
</dbReference>
<dbReference type="SUPFAM" id="SSF81665">
    <property type="entry name" value="Calcium ATPase, transmembrane domain M"/>
    <property type="match status" value="1"/>
</dbReference>
<feature type="transmembrane region" description="Helical" evidence="2">
    <location>
        <begin position="74"/>
        <end position="91"/>
    </location>
</feature>
<dbReference type="Proteomes" id="UP000251960">
    <property type="component" value="Chromosome 9"/>
</dbReference>
<dbReference type="AlphaFoldDB" id="A0A3L6FFP5"/>
<dbReference type="Proteomes" id="UP000251960">
    <property type="component" value="Chromosome 2"/>
</dbReference>
<evidence type="ECO:0000256" key="1">
    <source>
        <dbReference type="ARBA" id="ARBA00022842"/>
    </source>
</evidence>
<evidence type="ECO:0000256" key="2">
    <source>
        <dbReference type="SAM" id="Phobius"/>
    </source>
</evidence>
<evidence type="ECO:0000313" key="4">
    <source>
        <dbReference type="EMBL" id="PWZ21960.1"/>
    </source>
</evidence>
<dbReference type="PANTHER" id="PTHR24093">
    <property type="entry name" value="CATION TRANSPORTING ATPASE"/>
    <property type="match status" value="1"/>
</dbReference>
<sequence>MGISGTEVAKESSDIIILDDDFTSVVKVVRWGRSVYGNIQKFIEFQLTVNVAALVINVVAAVSSGDVPLNVVEVQTIFILFCAIYSNAAIASSFKKEPLVTNIIWRNLFVQALYQVAILLLFNFDGVRILRLQNESRSDAEKIKNTFIFNTFVFCQVEYLFFNNLRIITEH</sequence>
<keyword evidence="1" id="KW-0460">Magnesium</keyword>
<reference evidence="5" key="1">
    <citation type="journal article" date="2018" name="Nat. Genet.">
        <title>Extensive intraspecific gene order and gene structural variations between Mo17 and other maize genomes.</title>
        <authorList>
            <person name="Sun S."/>
            <person name="Zhou Y."/>
            <person name="Chen J."/>
            <person name="Shi J."/>
            <person name="Zhao H."/>
            <person name="Zhao H."/>
            <person name="Song W."/>
            <person name="Zhang M."/>
            <person name="Cui Y."/>
            <person name="Dong X."/>
            <person name="Liu H."/>
            <person name="Ma X."/>
            <person name="Jiao Y."/>
            <person name="Wang B."/>
            <person name="Wei X."/>
            <person name="Stein J.C."/>
            <person name="Glaubitz J.C."/>
            <person name="Lu F."/>
            <person name="Yu G."/>
            <person name="Liang C."/>
            <person name="Fengler K."/>
            <person name="Li B."/>
            <person name="Rafalski A."/>
            <person name="Schnable P.S."/>
            <person name="Ware D.H."/>
            <person name="Buckler E.S."/>
            <person name="Lai J."/>
        </authorList>
    </citation>
    <scope>NUCLEOTIDE SEQUENCE [LARGE SCALE GENOMIC DNA]</scope>
    <source>
        <tissue evidence="5">Seedling</tissue>
    </source>
</reference>
<evidence type="ECO:0000313" key="5">
    <source>
        <dbReference type="EMBL" id="PWZ32012.1"/>
    </source>
</evidence>
<name>A0A3L6FFP5_MAIZE</name>
<accession>A0A3L6FWT8</accession>
<accession>A0A3L6FFP5</accession>
<proteinExistence type="predicted"/>
<dbReference type="EMBL" id="NCVQ01000003">
    <property type="protein sequence ID" value="PWZ39269.1"/>
    <property type="molecule type" value="Genomic_DNA"/>
</dbReference>
<dbReference type="PANTHER" id="PTHR24093:SF496">
    <property type="entry name" value="CALCIUM-TRANSPORTING ATPASE"/>
    <property type="match status" value="1"/>
</dbReference>
<dbReference type="EMBL" id="NCVQ01000006">
    <property type="protein sequence ID" value="PWZ21960.1"/>
    <property type="molecule type" value="Genomic_DNA"/>
</dbReference>
<evidence type="ECO:0000313" key="6">
    <source>
        <dbReference type="EMBL" id="PWZ39269.1"/>
    </source>
</evidence>
<gene>
    <name evidence="5" type="primary">ACA5_4</name>
    <name evidence="4" type="synonym">ACA5_1</name>
    <name evidence="3" type="synonym">ACA5_10</name>
    <name evidence="6" type="synonym">ACA5_8</name>
    <name evidence="3" type="ORF">Zm00014a_011222</name>
    <name evidence="5" type="ORF">Zm00014a_023414</name>
    <name evidence="4" type="ORF">Zm00014a_037254</name>
    <name evidence="6" type="ORF">Zm00014a_043113</name>
</gene>
<organism evidence="5">
    <name type="scientific">Zea mays</name>
    <name type="common">Maize</name>
    <dbReference type="NCBI Taxonomy" id="4577"/>
    <lineage>
        <taxon>Eukaryota</taxon>
        <taxon>Viridiplantae</taxon>
        <taxon>Streptophyta</taxon>
        <taxon>Embryophyta</taxon>
        <taxon>Tracheophyta</taxon>
        <taxon>Spermatophyta</taxon>
        <taxon>Magnoliopsida</taxon>
        <taxon>Liliopsida</taxon>
        <taxon>Poales</taxon>
        <taxon>Poaceae</taxon>
        <taxon>PACMAD clade</taxon>
        <taxon>Panicoideae</taxon>
        <taxon>Andropogonodae</taxon>
        <taxon>Andropogoneae</taxon>
        <taxon>Tripsacinae</taxon>
        <taxon>Zea</taxon>
    </lineage>
</organism>
<protein>
    <submittedName>
        <fullName evidence="5">Calcium-transporting ATPase 5, plasma membrane-type</fullName>
    </submittedName>
</protein>
<keyword evidence="2" id="KW-1133">Transmembrane helix</keyword>
<dbReference type="Proteomes" id="UP000251960">
    <property type="component" value="Chromosome 3"/>
</dbReference>
<keyword evidence="2" id="KW-0472">Membrane</keyword>
<dbReference type="Proteomes" id="UP000251960">
    <property type="component" value="Chromosome 5"/>
</dbReference>
<feature type="transmembrane region" description="Helical" evidence="2">
    <location>
        <begin position="103"/>
        <end position="123"/>
    </location>
</feature>
<dbReference type="EMBL" id="NCVQ01000004">
    <property type="protein sequence ID" value="PWZ32012.1"/>
    <property type="molecule type" value="Genomic_DNA"/>
</dbReference>
<evidence type="ECO:0000313" key="3">
    <source>
        <dbReference type="EMBL" id="PWZ05528.1"/>
    </source>
</evidence>
<keyword evidence="2" id="KW-0812">Transmembrane</keyword>
<dbReference type="InterPro" id="IPR036412">
    <property type="entry name" value="HAD-like_sf"/>
</dbReference>
<dbReference type="Gene3D" id="1.20.1110.10">
    <property type="entry name" value="Calcium-transporting ATPase, transmembrane domain"/>
    <property type="match status" value="1"/>
</dbReference>
<dbReference type="SUPFAM" id="SSF56784">
    <property type="entry name" value="HAD-like"/>
    <property type="match status" value="1"/>
</dbReference>
<comment type="caution">
    <text evidence="5">The sequence shown here is derived from an EMBL/GenBank/DDBJ whole genome shotgun (WGS) entry which is preliminary data.</text>
</comment>